<gene>
    <name evidence="1" type="ORF">VZ95_15015</name>
</gene>
<keyword evidence="2" id="KW-1185">Reference proteome</keyword>
<dbReference type="RefSeq" id="WP_045776580.1">
    <property type="nucleotide sequence ID" value="NZ_LAJY01000426.1"/>
</dbReference>
<dbReference type="EMBL" id="LAJY01000426">
    <property type="protein sequence ID" value="KJV08866.1"/>
    <property type="molecule type" value="Genomic_DNA"/>
</dbReference>
<evidence type="ECO:0000313" key="1">
    <source>
        <dbReference type="EMBL" id="KJV08866.1"/>
    </source>
</evidence>
<evidence type="ECO:0008006" key="3">
    <source>
        <dbReference type="Google" id="ProtNLM"/>
    </source>
</evidence>
<protein>
    <recommendedName>
        <fullName evidence="3">Phage tail assembly protein</fullName>
    </recommendedName>
</protein>
<sequence>MDKIIYTLDTPVQFTPSRRVEELSFKTDMSVRDLRRLEGQQGSVGAGATLLSLLSGEPVELIDALSAHDFFKAQEMIRPFLKTILGTGAN</sequence>
<evidence type="ECO:0000313" key="2">
    <source>
        <dbReference type="Proteomes" id="UP000033774"/>
    </source>
</evidence>
<comment type="caution">
    <text evidence="1">The sequence shown here is derived from an EMBL/GenBank/DDBJ whole genome shotgun (WGS) entry which is preliminary data.</text>
</comment>
<proteinExistence type="predicted"/>
<name>A0A0F3IQ50_9PROT</name>
<organism evidence="1 2">
    <name type="scientific">Elstera litoralis</name>
    <dbReference type="NCBI Taxonomy" id="552518"/>
    <lineage>
        <taxon>Bacteria</taxon>
        <taxon>Pseudomonadati</taxon>
        <taxon>Pseudomonadota</taxon>
        <taxon>Alphaproteobacteria</taxon>
        <taxon>Rhodospirillales</taxon>
        <taxon>Rhodospirillaceae</taxon>
        <taxon>Elstera</taxon>
    </lineage>
</organism>
<reference evidence="1 2" key="1">
    <citation type="submission" date="2015-03" db="EMBL/GenBank/DDBJ databases">
        <title>Draft genome sequence of Elstera litoralis.</title>
        <authorList>
            <person name="Rahalkar M.C."/>
            <person name="Dhakephalkar P.K."/>
            <person name="Pore S.D."/>
            <person name="Arora P."/>
            <person name="Kapse N.G."/>
            <person name="Pandit P.S."/>
        </authorList>
    </citation>
    <scope>NUCLEOTIDE SEQUENCE [LARGE SCALE GENOMIC DNA]</scope>
    <source>
        <strain evidence="1 2">Dia-1</strain>
    </source>
</reference>
<accession>A0A0F3IQ50</accession>
<dbReference type="Proteomes" id="UP000033774">
    <property type="component" value="Unassembled WGS sequence"/>
</dbReference>
<dbReference type="AlphaFoldDB" id="A0A0F3IQ50"/>